<keyword evidence="1" id="KW-0880">Kelch repeat</keyword>
<protein>
    <submittedName>
        <fullName evidence="3">Uncharacterized protein</fullName>
    </submittedName>
</protein>
<dbReference type="OMA" id="CARMSKR"/>
<evidence type="ECO:0000313" key="3">
    <source>
        <dbReference type="Ensembl" id="ENSNLEP00000035868.1"/>
    </source>
</evidence>
<reference evidence="3" key="3">
    <citation type="submission" date="2025-09" db="UniProtKB">
        <authorList>
            <consortium name="Ensembl"/>
        </authorList>
    </citation>
    <scope>IDENTIFICATION</scope>
</reference>
<evidence type="ECO:0000256" key="1">
    <source>
        <dbReference type="ARBA" id="ARBA00022441"/>
    </source>
</evidence>
<dbReference type="SUPFAM" id="SSF50965">
    <property type="entry name" value="Galactose oxidase, central domain"/>
    <property type="match status" value="1"/>
</dbReference>
<dbReference type="EMBL" id="ADFV01132228">
    <property type="status" value="NOT_ANNOTATED_CDS"/>
    <property type="molecule type" value="Genomic_DNA"/>
</dbReference>
<dbReference type="SUPFAM" id="SSF117281">
    <property type="entry name" value="Kelch motif"/>
    <property type="match status" value="1"/>
</dbReference>
<organism evidence="3 4">
    <name type="scientific">Nomascus leucogenys</name>
    <name type="common">Northern white-cheeked gibbon</name>
    <name type="synonym">Hylobates leucogenys</name>
    <dbReference type="NCBI Taxonomy" id="61853"/>
    <lineage>
        <taxon>Eukaryota</taxon>
        <taxon>Metazoa</taxon>
        <taxon>Chordata</taxon>
        <taxon>Craniata</taxon>
        <taxon>Vertebrata</taxon>
        <taxon>Euteleostomi</taxon>
        <taxon>Mammalia</taxon>
        <taxon>Eutheria</taxon>
        <taxon>Euarchontoglires</taxon>
        <taxon>Primates</taxon>
        <taxon>Haplorrhini</taxon>
        <taxon>Catarrhini</taxon>
        <taxon>Hylobatidae</taxon>
        <taxon>Nomascus</taxon>
    </lineage>
</organism>
<dbReference type="InterPro" id="IPR015915">
    <property type="entry name" value="Kelch-typ_b-propeller"/>
</dbReference>
<reference evidence="3 4" key="1">
    <citation type="submission" date="2012-10" db="EMBL/GenBank/DDBJ databases">
        <authorList>
            <consortium name="Gibbon Genome Sequencing Consortium"/>
        </authorList>
    </citation>
    <scope>NUCLEOTIDE SEQUENCE [LARGE SCALE GENOMIC DNA]</scope>
</reference>
<dbReference type="PANTHER" id="PTHR24412:SF135">
    <property type="entry name" value="KELCH-LIKE PROTEIN 5"/>
    <property type="match status" value="1"/>
</dbReference>
<dbReference type="PANTHER" id="PTHR24412">
    <property type="entry name" value="KELCH PROTEIN"/>
    <property type="match status" value="1"/>
</dbReference>
<evidence type="ECO:0000256" key="2">
    <source>
        <dbReference type="ARBA" id="ARBA00022737"/>
    </source>
</evidence>
<dbReference type="Pfam" id="PF01344">
    <property type="entry name" value="Kelch_1"/>
    <property type="match status" value="3"/>
</dbReference>
<dbReference type="FunFam" id="2.120.10.80:FF:000021">
    <property type="entry name" value="kelch-like protein 1 isoform X2"/>
    <property type="match status" value="1"/>
</dbReference>
<dbReference type="Ensembl" id="ENSNLET00000053007.1">
    <property type="protein sequence ID" value="ENSNLEP00000035868.1"/>
    <property type="gene ID" value="ENSNLEG00000027907.1"/>
</dbReference>
<dbReference type="SMART" id="SM00612">
    <property type="entry name" value="Kelch"/>
    <property type="match status" value="4"/>
</dbReference>
<accession>A0A2I3GWY4</accession>
<dbReference type="STRING" id="61853.ENSNLEP00000035868"/>
<dbReference type="Proteomes" id="UP000001073">
    <property type="component" value="Chromosome 7b"/>
</dbReference>
<sequence length="252" mass="27387">MYERRLQFGVAVLDDKPYVVGGRDGLKTLNTVECYNPKTKTGSVVPPMSTQRHGLGVAVLEGPMYTIGGHEGWGHLNTWNFVATVSIPRSTVGVAVLSRKLYAVGGREGSSCLKSVKCFDPHTMLGLITPTWTLCARMSKRRGGIGITTWSGLLYAIGEHDALTSNLTSRLSDCVQTSDPKTGMWTTVESMSISRDAVEICLLVDKFYAVGRYDGQAYLNTVEAYDPQTNEWTQVAPLCLGRAGACVVTVKL</sequence>
<dbReference type="InterPro" id="IPR006652">
    <property type="entry name" value="Kelch_1"/>
</dbReference>
<reference evidence="3" key="2">
    <citation type="submission" date="2025-08" db="UniProtKB">
        <authorList>
            <consortium name="Ensembl"/>
        </authorList>
    </citation>
    <scope>IDENTIFICATION</scope>
</reference>
<dbReference type="AlphaFoldDB" id="A0A2I3GWY4"/>
<proteinExistence type="predicted"/>
<name>A0A2I3GWY4_NOMLE</name>
<dbReference type="InParanoid" id="A0A2I3GWY4"/>
<keyword evidence="2" id="KW-0677">Repeat</keyword>
<dbReference type="InterPro" id="IPR011043">
    <property type="entry name" value="Gal_Oxase/kelch_b-propeller"/>
</dbReference>
<dbReference type="Gene3D" id="2.120.10.80">
    <property type="entry name" value="Kelch-type beta propeller"/>
    <property type="match status" value="2"/>
</dbReference>
<evidence type="ECO:0000313" key="4">
    <source>
        <dbReference type="Proteomes" id="UP000001073"/>
    </source>
</evidence>
<keyword evidence="4" id="KW-1185">Reference proteome</keyword>
<dbReference type="GeneTree" id="ENSGT00940000155358"/>